<dbReference type="SMART" id="SM00320">
    <property type="entry name" value="WD40"/>
    <property type="match status" value="4"/>
</dbReference>
<dbReference type="PROSITE" id="PS50082">
    <property type="entry name" value="WD_REPEATS_2"/>
    <property type="match status" value="2"/>
</dbReference>
<dbReference type="InterPro" id="IPR039328">
    <property type="entry name" value="WDR89"/>
</dbReference>
<dbReference type="PANTHER" id="PTHR22889">
    <property type="entry name" value="WD REPEAT-CONTAINING PROTEIN 89"/>
    <property type="match status" value="1"/>
</dbReference>
<evidence type="ECO:0000256" key="3">
    <source>
        <dbReference type="PROSITE-ProRule" id="PRU00221"/>
    </source>
</evidence>
<feature type="repeat" description="WD" evidence="3">
    <location>
        <begin position="62"/>
        <end position="108"/>
    </location>
</feature>
<reference evidence="5 6" key="1">
    <citation type="submission" date="2019-02" db="EMBL/GenBank/DDBJ databases">
        <title>Genome sequencing of the rare red list fungi Antrodiella citrinella (Flaviporus citrinellus).</title>
        <authorList>
            <person name="Buettner E."/>
            <person name="Kellner H."/>
        </authorList>
    </citation>
    <scope>NUCLEOTIDE SEQUENCE [LARGE SCALE GENOMIC DNA]</scope>
    <source>
        <strain evidence="5 6">DSM 108506</strain>
    </source>
</reference>
<dbReference type="InterPro" id="IPR015943">
    <property type="entry name" value="WD40/YVTN_repeat-like_dom_sf"/>
</dbReference>
<dbReference type="InterPro" id="IPR036322">
    <property type="entry name" value="WD40_repeat_dom_sf"/>
</dbReference>
<keyword evidence="2" id="KW-0677">Repeat</keyword>
<keyword evidence="1 3" id="KW-0853">WD repeat</keyword>
<evidence type="ECO:0000256" key="1">
    <source>
        <dbReference type="ARBA" id="ARBA00022574"/>
    </source>
</evidence>
<dbReference type="InterPro" id="IPR001680">
    <property type="entry name" value="WD40_rpt"/>
</dbReference>
<keyword evidence="6" id="KW-1185">Reference proteome</keyword>
<dbReference type="Pfam" id="PF00400">
    <property type="entry name" value="WD40"/>
    <property type="match status" value="3"/>
</dbReference>
<evidence type="ECO:0000256" key="4">
    <source>
        <dbReference type="SAM" id="MobiDB-lite"/>
    </source>
</evidence>
<dbReference type="Proteomes" id="UP000308730">
    <property type="component" value="Unassembled WGS sequence"/>
</dbReference>
<dbReference type="EMBL" id="SGPM01000004">
    <property type="protein sequence ID" value="THH33633.1"/>
    <property type="molecule type" value="Genomic_DNA"/>
</dbReference>
<organism evidence="5 6">
    <name type="scientific">Antrodiella citrinella</name>
    <dbReference type="NCBI Taxonomy" id="2447956"/>
    <lineage>
        <taxon>Eukaryota</taxon>
        <taxon>Fungi</taxon>
        <taxon>Dikarya</taxon>
        <taxon>Basidiomycota</taxon>
        <taxon>Agaricomycotina</taxon>
        <taxon>Agaricomycetes</taxon>
        <taxon>Polyporales</taxon>
        <taxon>Steccherinaceae</taxon>
        <taxon>Antrodiella</taxon>
    </lineage>
</organism>
<dbReference type="Gene3D" id="2.130.10.10">
    <property type="entry name" value="YVTN repeat-like/Quinoprotein amine dehydrogenase"/>
    <property type="match status" value="2"/>
</dbReference>
<gene>
    <name evidence="5" type="ORF">EUX98_g496</name>
</gene>
<evidence type="ECO:0008006" key="7">
    <source>
        <dbReference type="Google" id="ProtNLM"/>
    </source>
</evidence>
<evidence type="ECO:0000313" key="5">
    <source>
        <dbReference type="EMBL" id="THH33633.1"/>
    </source>
</evidence>
<protein>
    <recommendedName>
        <fullName evidence="7">Anaphase-promoting complex subunit 4 WD40 domain-containing protein</fullName>
    </recommendedName>
</protein>
<dbReference type="PROSITE" id="PS50294">
    <property type="entry name" value="WD_REPEATS_REGION"/>
    <property type="match status" value="1"/>
</dbReference>
<dbReference type="OrthoDB" id="25131at2759"/>
<sequence length="392" mass="42586">MSLIDSPSLSITSVPVRSTSLPSQAYVLAIALLPSHYAVSSSAPSNSIHLFDKADFRKLNDWIAHDDAITSMKSNPVPVGNIGDSLLTCSRDGTVRFWDERSGSQPALQMNSIVSSRRRALLSCDVSTDGLTVAAGTDLQGDDASILYWDPRHPAAPIRAHTYTHSDDITAVHFSRSHPNVLLSASSDGLVCTSNSEEADEDEAGLYVGNVGSSIAQAGWINGANGTPTVWAASDMETFSTWSNELERTQDVDIRQPSVHRQDLTWVTDYLIGCHNHRSVLPGHDNDLSFFVGSNEGDVALITRASLTNLEEPWALHRMWTTGHAGVVRSLLWDESHNLIITGGEDSRINIWSCPSPNTPSDQNGKRDGSSDAMDVDDSVASPSRKRHREDV</sequence>
<dbReference type="SUPFAM" id="SSF50978">
    <property type="entry name" value="WD40 repeat-like"/>
    <property type="match status" value="1"/>
</dbReference>
<dbReference type="PANTHER" id="PTHR22889:SF0">
    <property type="entry name" value="WD REPEAT-CONTAINING PROTEIN 89"/>
    <property type="match status" value="1"/>
</dbReference>
<dbReference type="AlphaFoldDB" id="A0A4V3XJM3"/>
<feature type="compositionally biased region" description="Polar residues" evidence="4">
    <location>
        <begin position="354"/>
        <end position="363"/>
    </location>
</feature>
<comment type="caution">
    <text evidence="5">The sequence shown here is derived from an EMBL/GenBank/DDBJ whole genome shotgun (WGS) entry which is preliminary data.</text>
</comment>
<accession>A0A4V3XJM3</accession>
<feature type="region of interest" description="Disordered" evidence="4">
    <location>
        <begin position="354"/>
        <end position="392"/>
    </location>
</feature>
<feature type="repeat" description="WD" evidence="3">
    <location>
        <begin position="321"/>
        <end position="353"/>
    </location>
</feature>
<evidence type="ECO:0000313" key="6">
    <source>
        <dbReference type="Proteomes" id="UP000308730"/>
    </source>
</evidence>
<evidence type="ECO:0000256" key="2">
    <source>
        <dbReference type="ARBA" id="ARBA00022737"/>
    </source>
</evidence>
<proteinExistence type="predicted"/>
<name>A0A4V3XJM3_9APHY</name>